<dbReference type="AlphaFoldDB" id="A0A316VJ66"/>
<evidence type="ECO:0000313" key="2">
    <source>
        <dbReference type="EMBL" id="PWN36343.1"/>
    </source>
</evidence>
<dbReference type="Proteomes" id="UP000245771">
    <property type="component" value="Unassembled WGS sequence"/>
</dbReference>
<evidence type="ECO:0000256" key="1">
    <source>
        <dbReference type="SAM" id="MobiDB-lite"/>
    </source>
</evidence>
<sequence length="109" mass="12196">MRLLNLASRNATMASRSATFSARQTRLATSNLHSSAIRFREPTQSEESVKAEKHNHSPEELQKQTAKKSTDQFKEENHFPTASEEAAKADVANHDPLPDHKKKKSSSKP</sequence>
<feature type="compositionally biased region" description="Polar residues" evidence="1">
    <location>
        <begin position="7"/>
        <end position="34"/>
    </location>
</feature>
<proteinExistence type="predicted"/>
<evidence type="ECO:0000313" key="3">
    <source>
        <dbReference type="Proteomes" id="UP000245771"/>
    </source>
</evidence>
<feature type="compositionally biased region" description="Basic and acidic residues" evidence="1">
    <location>
        <begin position="38"/>
        <end position="78"/>
    </location>
</feature>
<feature type="compositionally biased region" description="Basic residues" evidence="1">
    <location>
        <begin position="100"/>
        <end position="109"/>
    </location>
</feature>
<dbReference type="OrthoDB" id="2555115at2759"/>
<feature type="compositionally biased region" description="Basic and acidic residues" evidence="1">
    <location>
        <begin position="85"/>
        <end position="99"/>
    </location>
</feature>
<accession>A0A316VJ66</accession>
<dbReference type="GeneID" id="37019562"/>
<dbReference type="RefSeq" id="XP_025356645.1">
    <property type="nucleotide sequence ID" value="XM_025497781.1"/>
</dbReference>
<feature type="region of interest" description="Disordered" evidence="1">
    <location>
        <begin position="1"/>
        <end position="109"/>
    </location>
</feature>
<dbReference type="InParanoid" id="A0A316VJ66"/>
<reference evidence="2 3" key="1">
    <citation type="journal article" date="2018" name="Mol. Biol. Evol.">
        <title>Broad Genomic Sampling Reveals a Smut Pathogenic Ancestry of the Fungal Clade Ustilaginomycotina.</title>
        <authorList>
            <person name="Kijpornyongpan T."/>
            <person name="Mondo S.J."/>
            <person name="Barry K."/>
            <person name="Sandor L."/>
            <person name="Lee J."/>
            <person name="Lipzen A."/>
            <person name="Pangilinan J."/>
            <person name="LaButti K."/>
            <person name="Hainaut M."/>
            <person name="Henrissat B."/>
            <person name="Grigoriev I.V."/>
            <person name="Spatafora J.W."/>
            <person name="Aime M.C."/>
        </authorList>
    </citation>
    <scope>NUCLEOTIDE SEQUENCE [LARGE SCALE GENOMIC DNA]</scope>
    <source>
        <strain evidence="2 3">MCA 3882</strain>
    </source>
</reference>
<name>A0A316VJ66_9BASI</name>
<organism evidence="2 3">
    <name type="scientific">Meira miltonrushii</name>
    <dbReference type="NCBI Taxonomy" id="1280837"/>
    <lineage>
        <taxon>Eukaryota</taxon>
        <taxon>Fungi</taxon>
        <taxon>Dikarya</taxon>
        <taxon>Basidiomycota</taxon>
        <taxon>Ustilaginomycotina</taxon>
        <taxon>Exobasidiomycetes</taxon>
        <taxon>Exobasidiales</taxon>
        <taxon>Brachybasidiaceae</taxon>
        <taxon>Meira</taxon>
    </lineage>
</organism>
<protein>
    <submittedName>
        <fullName evidence="2">Uncharacterized protein</fullName>
    </submittedName>
</protein>
<keyword evidence="3" id="KW-1185">Reference proteome</keyword>
<dbReference type="EMBL" id="KZ819603">
    <property type="protein sequence ID" value="PWN36343.1"/>
    <property type="molecule type" value="Genomic_DNA"/>
</dbReference>
<gene>
    <name evidence="2" type="ORF">FA14DRAFT_155748</name>
</gene>